<keyword evidence="12" id="KW-1185">Reference proteome</keyword>
<feature type="domain" description="CBM2" evidence="10">
    <location>
        <begin position="497"/>
        <end position="590"/>
    </location>
</feature>
<evidence type="ECO:0000313" key="11">
    <source>
        <dbReference type="EMBL" id="PWN57133.1"/>
    </source>
</evidence>
<proteinExistence type="inferred from homology"/>
<dbReference type="PROSITE" id="PS00659">
    <property type="entry name" value="GLYCOSYL_HYDROL_F5"/>
    <property type="match status" value="1"/>
</dbReference>
<comment type="similarity">
    <text evidence="7">Belongs to the glycosyl hydrolase 5 (cellulase A) family.</text>
</comment>
<dbReference type="AlphaFoldDB" id="A0A363UNW8"/>
<name>A0A363UNW8_9GAMM</name>
<evidence type="ECO:0000256" key="1">
    <source>
        <dbReference type="ARBA" id="ARBA00000966"/>
    </source>
</evidence>
<keyword evidence="2 7" id="KW-0378">Hydrolase</keyword>
<dbReference type="GO" id="GO:0030245">
    <property type="term" value="P:cellulose catabolic process"/>
    <property type="evidence" value="ECO:0007669"/>
    <property type="project" value="UniProtKB-KW"/>
</dbReference>
<dbReference type="InterPro" id="IPR008965">
    <property type="entry name" value="CBM2/CBM3_carb-bd_dom_sf"/>
</dbReference>
<dbReference type="RefSeq" id="WP_109719213.1">
    <property type="nucleotide sequence ID" value="NZ_QEQK01000003.1"/>
</dbReference>
<reference evidence="11 12" key="1">
    <citation type="submission" date="2018-05" db="EMBL/GenBank/DDBJ databases">
        <title>Abyssibacter profundi OUC007T gen. nov., sp. nov, a marine bacterium isolated from seawater of the Mariana Trench.</title>
        <authorList>
            <person name="Zhou S."/>
        </authorList>
    </citation>
    <scope>NUCLEOTIDE SEQUENCE [LARGE SCALE GENOMIC DNA]</scope>
    <source>
        <strain evidence="11 12">OUC007</strain>
    </source>
</reference>
<dbReference type="InterPro" id="IPR018366">
    <property type="entry name" value="CBM2_CS"/>
</dbReference>
<keyword evidence="9" id="KW-0732">Signal</keyword>
<dbReference type="InterPro" id="IPR001919">
    <property type="entry name" value="CBD2"/>
</dbReference>
<comment type="caution">
    <text evidence="11">The sequence shown here is derived from an EMBL/GenBank/DDBJ whole genome shotgun (WGS) entry which is preliminary data.</text>
</comment>
<dbReference type="PANTHER" id="PTHR35923:SF2">
    <property type="entry name" value="ENDOGLUCANASE"/>
    <property type="match status" value="1"/>
</dbReference>
<dbReference type="GO" id="GO:0030247">
    <property type="term" value="F:polysaccharide binding"/>
    <property type="evidence" value="ECO:0007669"/>
    <property type="project" value="UniProtKB-UniRule"/>
</dbReference>
<dbReference type="GO" id="GO:0008810">
    <property type="term" value="F:cellulase activity"/>
    <property type="evidence" value="ECO:0007669"/>
    <property type="project" value="UniProtKB-EC"/>
</dbReference>
<evidence type="ECO:0000256" key="4">
    <source>
        <dbReference type="ARBA" id="ARBA00023277"/>
    </source>
</evidence>
<sequence length="590" mass="65867">MLRWLACGLLALTPMLAAGYSAQGGSLVDRHGQPVQLRGVNWFGFETETHAPHGLWARSWRDMLDQIESIGANAIRVPVCPATIHGTATRGIDPDLNPDLIDLDSAALLDHLVRAMSNRGLYVLLDHHRPDCQQISELWHTPDYSEQDWIDDLVTLARRFRDVPGVIGIDLKNEPHGAATWGAGNRRTDWNRAAERAGAAVLRVAPRWLLFVEGIADAGPCTTGGGPAFWGENLEPMACTPLDLPPDRLVLAPHTYGPDVHPQPYFDDPRFPANMPAIWERRFGQFVDQGYTVMLGEFGGRYGEGDPRDRAWQDALVHYLISKRVRSGFYWSWNPNSDDTGGLLQDDWHSLHAEKVALLRRLWFAEERPADEDAPLAQTHIATAPESAATPQRPADAPSTRPIERGQPLHTQVDRLSTWGQGLCEQITVRNTGNRSLRWEVTEALPGHITQVWNAESSAQGEPVRFRGVAWNATLDPGASAHFGYCLEHRPQRPSRQPLETARDIDSQLTVQSDWGQGYCVQVQVRNTGRDARSWQLRVPIEGRLRELWNARHTRSGDQLQVSGLSHNARLQPGAQTTFGFCALREADAR</sequence>
<evidence type="ECO:0000256" key="5">
    <source>
        <dbReference type="ARBA" id="ARBA00023295"/>
    </source>
</evidence>
<evidence type="ECO:0000256" key="3">
    <source>
        <dbReference type="ARBA" id="ARBA00023001"/>
    </source>
</evidence>
<dbReference type="PANTHER" id="PTHR35923">
    <property type="entry name" value="MAJOR EXTRACELLULAR ENDOGLUCANASE"/>
    <property type="match status" value="1"/>
</dbReference>
<evidence type="ECO:0000313" key="12">
    <source>
        <dbReference type="Proteomes" id="UP000251800"/>
    </source>
</evidence>
<feature type="region of interest" description="Disordered" evidence="8">
    <location>
        <begin position="383"/>
        <end position="405"/>
    </location>
</feature>
<evidence type="ECO:0000259" key="10">
    <source>
        <dbReference type="PROSITE" id="PS51173"/>
    </source>
</evidence>
<keyword evidence="3 7" id="KW-0136">Cellulose degradation</keyword>
<dbReference type="InterPro" id="IPR001547">
    <property type="entry name" value="Glyco_hydro_5"/>
</dbReference>
<dbReference type="InterPro" id="IPR018087">
    <property type="entry name" value="Glyco_hydro_5_CS"/>
</dbReference>
<feature type="chain" id="PRO_5016736446" description="Endoglucanase" evidence="9">
    <location>
        <begin position="18"/>
        <end position="590"/>
    </location>
</feature>
<accession>A0A363UNW8</accession>
<dbReference type="SUPFAM" id="SSF49384">
    <property type="entry name" value="Carbohydrate-binding domain"/>
    <property type="match status" value="2"/>
</dbReference>
<dbReference type="EMBL" id="QEQK01000003">
    <property type="protein sequence ID" value="PWN57133.1"/>
    <property type="molecule type" value="Genomic_DNA"/>
</dbReference>
<comment type="catalytic activity">
    <reaction evidence="1 7">
        <text>Endohydrolysis of (1-&gt;4)-beta-D-glucosidic linkages in cellulose, lichenin and cereal beta-D-glucans.</text>
        <dbReference type="EC" id="3.2.1.4"/>
    </reaction>
</comment>
<protein>
    <recommendedName>
        <fullName evidence="7">Endoglucanase</fullName>
        <ecNumber evidence="7">3.2.1.4</ecNumber>
    </recommendedName>
</protein>
<dbReference type="SMART" id="SM00637">
    <property type="entry name" value="CBD_II"/>
    <property type="match status" value="2"/>
</dbReference>
<dbReference type="Proteomes" id="UP000251800">
    <property type="component" value="Unassembled WGS sequence"/>
</dbReference>
<evidence type="ECO:0000256" key="2">
    <source>
        <dbReference type="ARBA" id="ARBA00022801"/>
    </source>
</evidence>
<dbReference type="PROSITE" id="PS00561">
    <property type="entry name" value="CBM2_A"/>
    <property type="match status" value="1"/>
</dbReference>
<evidence type="ECO:0000256" key="7">
    <source>
        <dbReference type="RuleBase" id="RU361153"/>
    </source>
</evidence>
<dbReference type="PROSITE" id="PS51173">
    <property type="entry name" value="CBM2"/>
    <property type="match status" value="1"/>
</dbReference>
<dbReference type="InterPro" id="IPR012291">
    <property type="entry name" value="CBM2_carb-bd_dom_sf"/>
</dbReference>
<keyword evidence="6 7" id="KW-0624">Polysaccharide degradation</keyword>
<dbReference type="SUPFAM" id="SSF51445">
    <property type="entry name" value="(Trans)glycosidases"/>
    <property type="match status" value="1"/>
</dbReference>
<gene>
    <name evidence="11" type="ORF">DEH80_04180</name>
</gene>
<keyword evidence="5 7" id="KW-0326">Glycosidase</keyword>
<dbReference type="InterPro" id="IPR017853">
    <property type="entry name" value="GH"/>
</dbReference>
<evidence type="ECO:0000256" key="9">
    <source>
        <dbReference type="SAM" id="SignalP"/>
    </source>
</evidence>
<dbReference type="Gene3D" id="2.60.40.290">
    <property type="match status" value="2"/>
</dbReference>
<dbReference type="EC" id="3.2.1.4" evidence="7"/>
<dbReference type="Pfam" id="PF00150">
    <property type="entry name" value="Cellulase"/>
    <property type="match status" value="1"/>
</dbReference>
<dbReference type="Pfam" id="PF00553">
    <property type="entry name" value="CBM_2"/>
    <property type="match status" value="2"/>
</dbReference>
<dbReference type="Gene3D" id="3.20.20.80">
    <property type="entry name" value="Glycosidases"/>
    <property type="match status" value="1"/>
</dbReference>
<dbReference type="OrthoDB" id="1153097at2"/>
<keyword evidence="4 7" id="KW-0119">Carbohydrate metabolism</keyword>
<evidence type="ECO:0000256" key="8">
    <source>
        <dbReference type="SAM" id="MobiDB-lite"/>
    </source>
</evidence>
<organism evidence="11 12">
    <name type="scientific">Abyssibacter profundi</name>
    <dbReference type="NCBI Taxonomy" id="2182787"/>
    <lineage>
        <taxon>Bacteria</taxon>
        <taxon>Pseudomonadati</taxon>
        <taxon>Pseudomonadota</taxon>
        <taxon>Gammaproteobacteria</taxon>
        <taxon>Chromatiales</taxon>
        <taxon>Oceanococcaceae</taxon>
        <taxon>Abyssibacter</taxon>
    </lineage>
</organism>
<feature type="signal peptide" evidence="9">
    <location>
        <begin position="1"/>
        <end position="17"/>
    </location>
</feature>
<evidence type="ECO:0000256" key="6">
    <source>
        <dbReference type="ARBA" id="ARBA00023326"/>
    </source>
</evidence>